<evidence type="ECO:0000313" key="4">
    <source>
        <dbReference type="EMBL" id="PWA31416.1"/>
    </source>
</evidence>
<keyword evidence="1" id="KW-0175">Coiled coil</keyword>
<dbReference type="PANTHER" id="PTHR23093">
    <property type="entry name" value="SIMILAR TO CHROMOSOME 3 OPEN READING FRAME 20"/>
    <property type="match status" value="1"/>
</dbReference>
<dbReference type="AlphaFoldDB" id="A0A315W8W5"/>
<reference evidence="4 5" key="1">
    <citation type="journal article" date="2018" name="G3 (Bethesda)">
        <title>A High-Quality Reference Genome for the Invasive Mosquitofish Gambusia affinis Using a Chicago Library.</title>
        <authorList>
            <person name="Hoffberg S.L."/>
            <person name="Troendle N.J."/>
            <person name="Glenn T.C."/>
            <person name="Mahmud O."/>
            <person name="Louha S."/>
            <person name="Chalopin D."/>
            <person name="Bennetzen J.L."/>
            <person name="Mauricio R."/>
        </authorList>
    </citation>
    <scope>NUCLEOTIDE SEQUENCE [LARGE SCALE GENOMIC DNA]</scope>
    <source>
        <strain evidence="4">NE01/NJP1002.9</strain>
        <tissue evidence="4">Muscle</tissue>
    </source>
</reference>
<sequence>MSLSPSQEEAASSSPESPREGDFSSRQLSDNLESLEEHETCDDKRSPIVNNVPDNYSSSPSEAQICASPVTNDLENVRGGISSEEQIEESDSREPEDSSTSLLEEKLSDSPHFMVVCSLDGRFITLVSTETQTDWEKVEQCFSCTCQDQEETRTFQIWQNEMYRDAVVVYLEDAGEGEYDRICLGLPRVLACRREPKFPPRVFQLEIPGIKFRRRKILPKKTPDKTLCEFCQQRYQHYQSISFFRSLKEEILLDRDIYYEETKEYEDILQKEKERLERKYSGLMTDQEEPVSMNKQEWETENEGWMKYLHHQRRRRYEISGMFTLPRDVRYDLLGTPEKPPSSTFVMSRSQEELTGEPKTTGVIQKLYKTGNIFLIKYPDGSAIVICPAEYPHFIYIILEDKVKKARMTGIFTPKGCATCYSSNGLMGLNITPVGGLCFDEMGDVRRRWNWLYFDPHVRNLPFKPLFFPMGSCICLHVLSQEYVYVHFSYKECHVRFSVGSEVKLTCPESHGTPGQSILEKDIQIQKTKIFCLLDQMETCLSHPFANMQNIKPHYRFIARLEQLTKQVEKRSYTT</sequence>
<dbReference type="Pfam" id="PF14977">
    <property type="entry name" value="FAM194"/>
    <property type="match status" value="1"/>
</dbReference>
<evidence type="ECO:0000313" key="5">
    <source>
        <dbReference type="Proteomes" id="UP000250572"/>
    </source>
</evidence>
<comment type="caution">
    <text evidence="4">The sequence shown here is derived from an EMBL/GenBank/DDBJ whole genome shotgun (WGS) entry which is preliminary data.</text>
</comment>
<organism evidence="4 5">
    <name type="scientific">Gambusia affinis</name>
    <name type="common">Western mosquitofish</name>
    <name type="synonym">Heterandria affinis</name>
    <dbReference type="NCBI Taxonomy" id="33528"/>
    <lineage>
        <taxon>Eukaryota</taxon>
        <taxon>Metazoa</taxon>
        <taxon>Chordata</taxon>
        <taxon>Craniata</taxon>
        <taxon>Vertebrata</taxon>
        <taxon>Euteleostomi</taxon>
        <taxon>Actinopterygii</taxon>
        <taxon>Neopterygii</taxon>
        <taxon>Teleostei</taxon>
        <taxon>Neoteleostei</taxon>
        <taxon>Acanthomorphata</taxon>
        <taxon>Ovalentaria</taxon>
        <taxon>Atherinomorphae</taxon>
        <taxon>Cyprinodontiformes</taxon>
        <taxon>Poeciliidae</taxon>
        <taxon>Poeciliinae</taxon>
        <taxon>Gambusia</taxon>
    </lineage>
</organism>
<feature type="compositionally biased region" description="Low complexity" evidence="2">
    <location>
        <begin position="1"/>
        <end position="16"/>
    </location>
</feature>
<feature type="domain" description="FAM194 C-terminal" evidence="3">
    <location>
        <begin position="364"/>
        <end position="545"/>
    </location>
</feature>
<feature type="compositionally biased region" description="Polar residues" evidence="2">
    <location>
        <begin position="48"/>
        <end position="62"/>
    </location>
</feature>
<proteinExistence type="predicted"/>
<feature type="compositionally biased region" description="Basic and acidic residues" evidence="2">
    <location>
        <begin position="35"/>
        <end position="46"/>
    </location>
</feature>
<gene>
    <name evidence="4" type="ORF">CCH79_00002715</name>
</gene>
<dbReference type="EMBL" id="NHOQ01000293">
    <property type="protein sequence ID" value="PWA31416.1"/>
    <property type="molecule type" value="Genomic_DNA"/>
</dbReference>
<protein>
    <recommendedName>
        <fullName evidence="3">FAM194 C-terminal domain-containing protein</fullName>
    </recommendedName>
</protein>
<evidence type="ECO:0000259" key="3">
    <source>
        <dbReference type="Pfam" id="PF14977"/>
    </source>
</evidence>
<feature type="coiled-coil region" evidence="1">
    <location>
        <begin position="259"/>
        <end position="286"/>
    </location>
</feature>
<dbReference type="STRING" id="33528.ENSGAFP00000001721"/>
<accession>A0A315W8W5</accession>
<dbReference type="Proteomes" id="UP000250572">
    <property type="component" value="Unassembled WGS sequence"/>
</dbReference>
<evidence type="ECO:0000256" key="1">
    <source>
        <dbReference type="SAM" id="Coils"/>
    </source>
</evidence>
<dbReference type="InterPro" id="IPR029281">
    <property type="entry name" value="FAM194_C"/>
</dbReference>
<evidence type="ECO:0000256" key="2">
    <source>
        <dbReference type="SAM" id="MobiDB-lite"/>
    </source>
</evidence>
<feature type="region of interest" description="Disordered" evidence="2">
    <location>
        <begin position="1"/>
        <end position="105"/>
    </location>
</feature>
<keyword evidence="5" id="KW-1185">Reference proteome</keyword>
<dbReference type="PANTHER" id="PTHR23093:SF18">
    <property type="entry name" value="GLUTAMATE RICH 6"/>
    <property type="match status" value="1"/>
</dbReference>
<name>A0A315W8W5_GAMAF</name>